<dbReference type="EMBL" id="CP136422">
    <property type="protein sequence ID" value="WPX76374.1"/>
    <property type="molecule type" value="Genomic_DNA"/>
</dbReference>
<dbReference type="InterPro" id="IPR013022">
    <property type="entry name" value="Xyl_isomerase-like_TIM-brl"/>
</dbReference>
<dbReference type="PANTHER" id="PTHR43489:SF1">
    <property type="entry name" value="L-RIBULOSE-5-PHOSPHATE 3-EPIMERASE SGBU-RELATED"/>
    <property type="match status" value="1"/>
</dbReference>
<dbReference type="NCBIfam" id="TIGR00542">
    <property type="entry name" value="hxl6Piso_put"/>
    <property type="match status" value="1"/>
</dbReference>
<accession>A0ABZ0UGG5</accession>
<proteinExistence type="predicted"/>
<dbReference type="InterPro" id="IPR050417">
    <property type="entry name" value="Sugar_Epim/Isomerase"/>
</dbReference>
<organism evidence="4 5">
    <name type="scientific">Blautia producta</name>
    <dbReference type="NCBI Taxonomy" id="33035"/>
    <lineage>
        <taxon>Bacteria</taxon>
        <taxon>Bacillati</taxon>
        <taxon>Bacillota</taxon>
        <taxon>Clostridia</taxon>
        <taxon>Lachnospirales</taxon>
        <taxon>Lachnospiraceae</taxon>
        <taxon>Blautia</taxon>
    </lineage>
</organism>
<dbReference type="SUPFAM" id="SSF51658">
    <property type="entry name" value="Xylose isomerase-like"/>
    <property type="match status" value="1"/>
</dbReference>
<dbReference type="Proteomes" id="UP001325248">
    <property type="component" value="Chromosome"/>
</dbReference>
<feature type="domain" description="Xylose isomerase-like TIM barrel" evidence="3">
    <location>
        <begin position="24"/>
        <end position="246"/>
    </location>
</feature>
<keyword evidence="5" id="KW-1185">Reference proteome</keyword>
<reference evidence="4" key="1">
    <citation type="submission" date="2023-10" db="EMBL/GenBank/DDBJ databases">
        <title>Genome sequence of Blautia coccoides DSM 935.</title>
        <authorList>
            <person name="Boeer T."/>
            <person name="Bengelsdorf F.R."/>
            <person name="Daniel R."/>
            <person name="Poehlein A."/>
        </authorList>
    </citation>
    <scope>NUCLEOTIDE SEQUENCE [LARGE SCALE GENOMIC DNA]</scope>
    <source>
        <strain evidence="4">DSM 935</strain>
    </source>
</reference>
<dbReference type="Pfam" id="PF01261">
    <property type="entry name" value="AP_endonuc_2"/>
    <property type="match status" value="1"/>
</dbReference>
<protein>
    <recommendedName>
        <fullName evidence="2">L-ribulose-5-phosphate 3-epimerase</fullName>
    </recommendedName>
</protein>
<evidence type="ECO:0000313" key="5">
    <source>
        <dbReference type="Proteomes" id="UP001325248"/>
    </source>
</evidence>
<dbReference type="GO" id="GO:0034015">
    <property type="term" value="F:L-ribulose-5-phosphate 3-epimerase activity"/>
    <property type="evidence" value="ECO:0007669"/>
    <property type="project" value="UniProtKB-EC"/>
</dbReference>
<dbReference type="NCBIfam" id="NF009688">
    <property type="entry name" value="PRK13209.1"/>
    <property type="match status" value="1"/>
</dbReference>
<name>A0ABZ0UGG5_9FIRM</name>
<evidence type="ECO:0000313" key="4">
    <source>
        <dbReference type="EMBL" id="WPX76374.1"/>
    </source>
</evidence>
<keyword evidence="1 4" id="KW-0413">Isomerase</keyword>
<dbReference type="InterPro" id="IPR036237">
    <property type="entry name" value="Xyl_isomerase-like_sf"/>
</dbReference>
<dbReference type="InterPro" id="IPR004560">
    <property type="entry name" value="L-Ru-5P_3-Epase"/>
</dbReference>
<sequence length="288" mass="33013">MGKDYTLGLYEKAMPEYLSWKEKLEAAKKAGFDFVEISIDETEERLSRLDMSQAERMEMLNLMRIVGIPIRTMCLSGHRKYPLGSHDIKMQQKSMEIMEKAIRLADDLGIRIIQLAGYDVYYEDSDEISRNNFIRNLKKAAEMAAEAGIIIGFETMETEFMNTVQKAMEYVLAVSSAYLEVYPDIGNITNAVSGKKEAVRQDLCYGKGHLVAMHLKETKPGVFREVEFGKGHVDFQTAIETGWELGIRKFVTEFWYTGNQNWEANLLRARQMMSDILDKQRGVKQEAV</sequence>
<dbReference type="Gene3D" id="3.20.20.150">
    <property type="entry name" value="Divalent-metal-dependent TIM barrel enzymes"/>
    <property type="match status" value="1"/>
</dbReference>
<dbReference type="PANTHER" id="PTHR43489">
    <property type="entry name" value="ISOMERASE"/>
    <property type="match status" value="1"/>
</dbReference>
<evidence type="ECO:0000256" key="1">
    <source>
        <dbReference type="ARBA" id="ARBA00023235"/>
    </source>
</evidence>
<evidence type="ECO:0000256" key="2">
    <source>
        <dbReference type="NCBIfam" id="TIGR00542"/>
    </source>
</evidence>
<dbReference type="NCBIfam" id="NF009689">
    <property type="entry name" value="PRK13210.1"/>
    <property type="match status" value="1"/>
</dbReference>
<evidence type="ECO:0000259" key="3">
    <source>
        <dbReference type="Pfam" id="PF01261"/>
    </source>
</evidence>
<gene>
    <name evidence="4" type="primary">ulaE</name>
    <name evidence="4" type="ORF">BLCOC_47600</name>
</gene>